<dbReference type="Proteomes" id="UP000000437">
    <property type="component" value="Chromosome 25"/>
</dbReference>
<organism evidence="1 2">
    <name type="scientific">Danio rerio</name>
    <name type="common">Zebrafish</name>
    <name type="synonym">Brachydanio rerio</name>
    <dbReference type="NCBI Taxonomy" id="7955"/>
    <lineage>
        <taxon>Eukaryota</taxon>
        <taxon>Metazoa</taxon>
        <taxon>Chordata</taxon>
        <taxon>Craniata</taxon>
        <taxon>Vertebrata</taxon>
        <taxon>Euteleostomi</taxon>
        <taxon>Actinopterygii</taxon>
        <taxon>Neopterygii</taxon>
        <taxon>Teleostei</taxon>
        <taxon>Ostariophysi</taxon>
        <taxon>Cypriniformes</taxon>
        <taxon>Danionidae</taxon>
        <taxon>Danioninae</taxon>
        <taxon>Danio</taxon>
    </lineage>
</organism>
<dbReference type="RefSeq" id="XP_073799313.1">
    <property type="nucleotide sequence ID" value="XM_073943212.1"/>
</dbReference>
<gene>
    <name evidence="2" type="primary">LOC141380996</name>
</gene>
<name>A0AC58IYK6_DANRE</name>
<sequence length="1517" mass="167033">MYAYPIFRRQSATSSRLLLGPSAEAERLVSRESGRAKPKEEVLAEATAFVSSNGGDSSDQFLVLAHCKIQFGKYQGQRFRWLLEHALGYAVYLVLSISDEKLQTTPLSENKHLFLQYTSSIREIAEEVEKYQRKQEMQAEARAKGDTGCLMVEFGDFKGRSMKDVFEDQSKEAQALIRYLVKADARPKTNMALFKTYVLKRLASAAASAPPPAASSVPAPPPAAIQTGVQQTATVKSLLARGKHLSPSQLAKKLMSPVKPYPKLQSTVSPPTAEPPAKRMAQRQLFTTGTSRSTAEDDEELVFAASQCEAQLFAGVAHDKNENRPVPIRLHQRKQQKHQIFNIISHQLSFLFTGKISFPLSSMSGSGTRCGKHRLTAAGIYRTVRKVLDIDGWYDLATEYLECKRCKKKYPAWSEDILGQLDIGHRSQFPALLTYRYSCDNRVVRMMRERTLGNSVTQLFKKLMEQHSEAWTQRVLQYLTACEPFTRSSLVQPPVFAEPPLLPAIPKPKWLLAVYARDVLGRLHEVKAKITSVFGCVLKMDSTKKITKKLAGAAAGTAAWCTNVGNEHGQVLVSVLSAAEGHGLEPMAAGLMNRYREAGEAAPKVMYVDRDCCSQHGQSPVKIMFREWDELEVRLDIWHFMRRFAAGVTTEAHPLYGIFMARLSTCIFQWDPEDVAALRQAKEGELAAKKTGHISQTALSARINRRELALHCRRRTRGVEETTCLIGKLLDHFDSEHGKDTLGVPLLDHERIQQIWKEQQKHIQCIQDPENFPLYMKTGTLKKGSVELCCYRCARGSTSLESFHLHLNRFIPGTSASDAHFQAYLLEGLMRWNDDRMESTIKGASSIRSYGSAMREAVDRLSRAVLGKPWDNRYHPPGAYTGELLGIEYLYSQTGKTLTPVLQNPEEEDRLVEEVDDEDLQDEGFEEEIMEDITVPVLYEDDPCRDLRNSPSSSPLPQSPASLAEPSTSAGGEGQLPSRAPSVPSQPSDSGDSLSVEAQGVVIGPDGIAGWDKVQDLAAYLVGLREAPYLTDLQVTEAIQLWTALLDVDKQRINYQPRHQPQLTHGRFKAPKRSGVTPGVESVKRCLIGHPGGPAQWPSTSRLVEAICTKLCAVHKSTSKKAGVRTPRWSKILTDYHHIRDLVLGSRRLMDETVIQLFELNQKTLIQWFQRRQKDQEMSVLTQGLTPLNPIAVADTQLPLPREKLDEAPSTSGPKHQFVFPPNKEGQAPLLRPGRKSASATTTVCSFLPDATTVCSFPPAPTTVCPIAPTPTTVCHIAPAPTMVCPVTPTFTTVRPFSPASTTVCPIIPASTTVRPIAPAPTTVRTIVSAPTTVCSFPPAPSTVCPIAPPPTAPGVVKPISGPGSLFGTLVFNPDMSVSMVIPSFAAPTSSAVPASPAPAVAPPAPAVPPPAPAPPAPAVPPPAPAPPAPAVPVSRYTQRNRRRREQEKESGVHKRKYVRAVTFNVCSKCGQPKTKEFGHSRFGNATFCLQTSNGKSLEDWLAEQRQQNKGQTPAPE</sequence>
<accession>A0AC58IYK6</accession>
<evidence type="ECO:0000313" key="1">
    <source>
        <dbReference type="Proteomes" id="UP000000437"/>
    </source>
</evidence>
<protein>
    <submittedName>
        <fullName evidence="2">Uncharacterized protein</fullName>
    </submittedName>
</protein>
<proteinExistence type="predicted"/>
<reference evidence="2" key="1">
    <citation type="submission" date="2025-08" db="UniProtKB">
        <authorList>
            <consortium name="RefSeq"/>
        </authorList>
    </citation>
    <scope>IDENTIFICATION</scope>
    <source>
        <strain evidence="2">Tuebingen</strain>
        <tissue evidence="2">Fibroblasts and whole tissue</tissue>
    </source>
</reference>
<keyword evidence="1" id="KW-1185">Reference proteome</keyword>
<evidence type="ECO:0000313" key="2">
    <source>
        <dbReference type="RefSeq" id="XP_073799313.1"/>
    </source>
</evidence>